<comment type="caution">
    <text evidence="1">The sequence shown here is derived from an EMBL/GenBank/DDBJ whole genome shotgun (WGS) entry which is preliminary data.</text>
</comment>
<proteinExistence type="predicted"/>
<dbReference type="Proteomes" id="UP001162992">
    <property type="component" value="Chromosome 21"/>
</dbReference>
<organism evidence="1 2">
    <name type="scientific">Diphasiastrum complanatum</name>
    <name type="common">Issler's clubmoss</name>
    <name type="synonym">Lycopodium complanatum</name>
    <dbReference type="NCBI Taxonomy" id="34168"/>
    <lineage>
        <taxon>Eukaryota</taxon>
        <taxon>Viridiplantae</taxon>
        <taxon>Streptophyta</taxon>
        <taxon>Embryophyta</taxon>
        <taxon>Tracheophyta</taxon>
        <taxon>Lycopodiopsida</taxon>
        <taxon>Lycopodiales</taxon>
        <taxon>Lycopodiaceae</taxon>
        <taxon>Lycopodioideae</taxon>
        <taxon>Diphasiastrum</taxon>
    </lineage>
</organism>
<name>A0ACC2AJB1_DIPCM</name>
<sequence>MAFASVGIGHRDWEDPNVVKWNKRRAHVPLHCHSGVGEALSFWEKRSKADKKSAELAVWDNNATSAALESARFWVQGLPFVLSLSGYWKFYLASKPEATPRDFYLGDFDDSFWKDLPVPSNWQMYGYDRPIYTNIIYPFPLNPPLVPTENPTGCYRRFFTLPPNWKGRRIFISFEGVDSAFYAWINGILVGYSQDSRLPAEFEISDVCHQPGSSDKNILAVKVLRWSDGSYLEDQDHWWLSGIHRDVIVFSKPVVMISDYFVKTQSKQNFTKSTVELQVTLEGPKDSMAMYGLSQYSVEGLLFGPKDHEHCDLSQSNPVSLFPNEIRDTVGHYATTNLTAALEHPKLWSAEEPHLYTLAVILKDPSGVVIDCEACRIGIREVALRPKELVLNGKPIVIRGVNRHEHHPRTGKTNVDACMIKDIVIMKQNNINAVRNSHYPQHPRWYELCDLFGLYVIDEANIETHGFDAYAQPGHQNMIAWDPMWAHAMLERVVNMVERDKNHTSIIFWSLGNEAGFGPNHGALAGWIRGRDTTRLLHYEGGGARTVTTDVVCPMYMRVWDIVKIANDKNQHRPVILCEYSHSMGNSNGNLKKYWEAIESTHGLQGGFIWDWVDQGLLKEGNEQQNNWAYGGDFGDQPNDLNFCLNGLVWPDRTPHPGLEEVKNCYQPIGMSLVGNAVEIMNKNFFVSTENVKFYWSLQMDGLCAKYGSIAVPIVSPRDKHLISWKSGPWFQTWLESAAQEIFLTLTAKLSSSNRWAEEGHIIATQQLNLPRAHPSSPLVITLSDMPTLLFEDFPQIFSISVPDSKWVIEIRKDNGSIQSWTFSWQVASKKVVVKGPVPCFWRAPTDNDKGGGQNSYDSQWRASGLDQLEITDSTDFKPRAVSPHVIEISGVIYLDRAKTFGHTHLHAESSKMFKICVTYLIYGSGDVIMQCYIEPNAILPPLPRVGIQFSVDKIFRDVEWYGRGPFECYPDRKSAAQVGIYQEKVDRLHVPYIMPGECGGRSDVRWAILKDNEGVGLMAMSMNGCLLQMSASYYSTQELDSATHNQELHPKDNIEVHLDYKHMGVGGDDSWTKSVHEEFLIPPVPYDFAIRFSPVTSSSPSGIDVFRTQLENCA</sequence>
<accession>A0ACC2AJB1</accession>
<dbReference type="EMBL" id="CM055112">
    <property type="protein sequence ID" value="KAJ7517561.1"/>
    <property type="molecule type" value="Genomic_DNA"/>
</dbReference>
<evidence type="ECO:0000313" key="2">
    <source>
        <dbReference type="Proteomes" id="UP001162992"/>
    </source>
</evidence>
<keyword evidence="2" id="KW-1185">Reference proteome</keyword>
<evidence type="ECO:0000313" key="1">
    <source>
        <dbReference type="EMBL" id="KAJ7517561.1"/>
    </source>
</evidence>
<gene>
    <name evidence="1" type="ORF">O6H91_21G029500</name>
</gene>
<protein>
    <submittedName>
        <fullName evidence="1">Uncharacterized protein</fullName>
    </submittedName>
</protein>
<reference evidence="2" key="1">
    <citation type="journal article" date="2024" name="Proc. Natl. Acad. Sci. U.S.A.">
        <title>Extraordinary preservation of gene collinearity over three hundred million years revealed in homosporous lycophytes.</title>
        <authorList>
            <person name="Li C."/>
            <person name="Wickell D."/>
            <person name="Kuo L.Y."/>
            <person name="Chen X."/>
            <person name="Nie B."/>
            <person name="Liao X."/>
            <person name="Peng D."/>
            <person name="Ji J."/>
            <person name="Jenkins J."/>
            <person name="Williams M."/>
            <person name="Shu S."/>
            <person name="Plott C."/>
            <person name="Barry K."/>
            <person name="Rajasekar S."/>
            <person name="Grimwood J."/>
            <person name="Han X."/>
            <person name="Sun S."/>
            <person name="Hou Z."/>
            <person name="He W."/>
            <person name="Dai G."/>
            <person name="Sun C."/>
            <person name="Schmutz J."/>
            <person name="Leebens-Mack J.H."/>
            <person name="Li F.W."/>
            <person name="Wang L."/>
        </authorList>
    </citation>
    <scope>NUCLEOTIDE SEQUENCE [LARGE SCALE GENOMIC DNA]</scope>
    <source>
        <strain evidence="2">cv. PW_Plant_1</strain>
    </source>
</reference>